<comment type="caution">
    <text evidence="1">The sequence shown here is derived from an EMBL/GenBank/DDBJ whole genome shotgun (WGS) entry which is preliminary data.</text>
</comment>
<protein>
    <submittedName>
        <fullName evidence="1">Methionine biosynthesis protein MetW</fullName>
    </submittedName>
</protein>
<dbReference type="RefSeq" id="WP_343045796.1">
    <property type="nucleotide sequence ID" value="NZ_JACBZS010000001.1"/>
</dbReference>
<gene>
    <name evidence="1" type="ORF">GGQ54_000025</name>
</gene>
<dbReference type="NCBIfam" id="TIGR02081">
    <property type="entry name" value="metW"/>
    <property type="match status" value="1"/>
</dbReference>
<dbReference type="SUPFAM" id="SSF53335">
    <property type="entry name" value="S-adenosyl-L-methionine-dependent methyltransferases"/>
    <property type="match status" value="1"/>
</dbReference>
<dbReference type="InterPro" id="IPR029063">
    <property type="entry name" value="SAM-dependent_MTases_sf"/>
</dbReference>
<evidence type="ECO:0000313" key="2">
    <source>
        <dbReference type="Proteomes" id="UP000527616"/>
    </source>
</evidence>
<dbReference type="PANTHER" id="PTHR43861">
    <property type="entry name" value="TRANS-ACONITATE 2-METHYLTRANSFERASE-RELATED"/>
    <property type="match status" value="1"/>
</dbReference>
<sequence length="202" mass="22567">MSLVGGLRRDQLPLVELVPRGARVADLGCGDGALLAYLRDDRGCSGTGVEIDPDAVLAAIRAGVPVIERDVDDQVADFADDSYDVVILSQTLQVIQHPAQVLTEMRRIAPTMIVSVPNFGLWRHRLRLLRGRMPMSRELPHAWYDTPNLHHTTLVDLEDLFASLGLRIRTRVVLDESGQVRRWSRRAANLRAGSAVYELRRD</sequence>
<accession>A0A7Z0D5V1</accession>
<dbReference type="AlphaFoldDB" id="A0A7Z0D5V1"/>
<keyword evidence="2" id="KW-1185">Reference proteome</keyword>
<dbReference type="InterPro" id="IPR010743">
    <property type="entry name" value="Methionine_synth_MetW"/>
</dbReference>
<organism evidence="1 2">
    <name type="scientific">Naumannella cuiyingiana</name>
    <dbReference type="NCBI Taxonomy" id="1347891"/>
    <lineage>
        <taxon>Bacteria</taxon>
        <taxon>Bacillati</taxon>
        <taxon>Actinomycetota</taxon>
        <taxon>Actinomycetes</taxon>
        <taxon>Propionibacteriales</taxon>
        <taxon>Propionibacteriaceae</taxon>
        <taxon>Naumannella</taxon>
    </lineage>
</organism>
<dbReference type="Proteomes" id="UP000527616">
    <property type="component" value="Unassembled WGS sequence"/>
</dbReference>
<name>A0A7Z0D5V1_9ACTN</name>
<dbReference type="Pfam" id="PF07021">
    <property type="entry name" value="MetW"/>
    <property type="match status" value="1"/>
</dbReference>
<reference evidence="1 2" key="1">
    <citation type="submission" date="2020-07" db="EMBL/GenBank/DDBJ databases">
        <title>Sequencing the genomes of 1000 actinobacteria strains.</title>
        <authorList>
            <person name="Klenk H.-P."/>
        </authorList>
    </citation>
    <scope>NUCLEOTIDE SEQUENCE [LARGE SCALE GENOMIC DNA]</scope>
    <source>
        <strain evidence="1 2">DSM 103164</strain>
    </source>
</reference>
<dbReference type="Gene3D" id="3.40.50.150">
    <property type="entry name" value="Vaccinia Virus protein VP39"/>
    <property type="match status" value="1"/>
</dbReference>
<evidence type="ECO:0000313" key="1">
    <source>
        <dbReference type="EMBL" id="NYI69465.1"/>
    </source>
</evidence>
<dbReference type="EMBL" id="JACBZS010000001">
    <property type="protein sequence ID" value="NYI69465.1"/>
    <property type="molecule type" value="Genomic_DNA"/>
</dbReference>
<dbReference type="CDD" id="cd02440">
    <property type="entry name" value="AdoMet_MTases"/>
    <property type="match status" value="1"/>
</dbReference>
<proteinExistence type="predicted"/>